<dbReference type="GO" id="GO:0016836">
    <property type="term" value="F:hydro-lyase activity"/>
    <property type="evidence" value="ECO:0007669"/>
    <property type="project" value="UniProtKB-ARBA"/>
</dbReference>
<evidence type="ECO:0000256" key="3">
    <source>
        <dbReference type="ARBA" id="ARBA00022723"/>
    </source>
</evidence>
<evidence type="ECO:0000256" key="1">
    <source>
        <dbReference type="ARBA" id="ARBA00001966"/>
    </source>
</evidence>
<keyword evidence="5" id="KW-0411">Iron-sulfur</keyword>
<accession>A0A4R2RNW5</accession>
<dbReference type="PANTHER" id="PTHR30548">
    <property type="entry name" value="2-HYDROXYGLUTARYL-COA DEHYDRATASE, D-COMPONENT-RELATED"/>
    <property type="match status" value="1"/>
</dbReference>
<dbReference type="RefSeq" id="WP_131919355.1">
    <property type="nucleotide sequence ID" value="NZ_JAOQNU010000012.1"/>
</dbReference>
<dbReference type="Proteomes" id="UP000294813">
    <property type="component" value="Unassembled WGS sequence"/>
</dbReference>
<dbReference type="GO" id="GO:0046872">
    <property type="term" value="F:metal ion binding"/>
    <property type="evidence" value="ECO:0007669"/>
    <property type="project" value="UniProtKB-KW"/>
</dbReference>
<dbReference type="Gene3D" id="1.20.1270.370">
    <property type="match status" value="1"/>
</dbReference>
<proteinExistence type="inferred from homology"/>
<name>A0A4R2RNW5_9FIRM</name>
<dbReference type="Gene3D" id="3.40.50.11900">
    <property type="match status" value="1"/>
</dbReference>
<comment type="similarity">
    <text evidence="2">Belongs to the FldB/FldC dehydratase alpha/beta subunit family.</text>
</comment>
<dbReference type="AlphaFoldDB" id="A0A4R2RNW5"/>
<evidence type="ECO:0000256" key="4">
    <source>
        <dbReference type="ARBA" id="ARBA00023004"/>
    </source>
</evidence>
<reference evidence="6 7" key="1">
    <citation type="submission" date="2019-03" db="EMBL/GenBank/DDBJ databases">
        <title>Genomic Encyclopedia of Type Strains, Phase IV (KMG-IV): sequencing the most valuable type-strain genomes for metagenomic binning, comparative biology and taxonomic classification.</title>
        <authorList>
            <person name="Goeker M."/>
        </authorList>
    </citation>
    <scope>NUCLEOTIDE SEQUENCE [LARGE SCALE GENOMIC DNA]</scope>
    <source>
        <strain evidence="6 7">DSM 11170</strain>
    </source>
</reference>
<comment type="cofactor">
    <cofactor evidence="1">
        <name>[4Fe-4S] cluster</name>
        <dbReference type="ChEBI" id="CHEBI:49883"/>
    </cofactor>
</comment>
<dbReference type="PANTHER" id="PTHR30548:SF5">
    <property type="entry name" value="SUBUNIT OF OXYGEN-SENSITIVE 2-HYDROXYISOCAPROYL-COA DEHYDRATASE"/>
    <property type="match status" value="1"/>
</dbReference>
<evidence type="ECO:0000256" key="2">
    <source>
        <dbReference type="ARBA" id="ARBA00005806"/>
    </source>
</evidence>
<dbReference type="OrthoDB" id="9810278at2"/>
<keyword evidence="3" id="KW-0479">Metal-binding</keyword>
<dbReference type="GO" id="GO:0051536">
    <property type="term" value="F:iron-sulfur cluster binding"/>
    <property type="evidence" value="ECO:0007669"/>
    <property type="project" value="UniProtKB-KW"/>
</dbReference>
<dbReference type="EMBL" id="SLXT01000013">
    <property type="protein sequence ID" value="TCP64007.1"/>
    <property type="molecule type" value="Genomic_DNA"/>
</dbReference>
<protein>
    <submittedName>
        <fullName evidence="6">Benzoyl-CoA reductase subunit C</fullName>
    </submittedName>
</protein>
<dbReference type="NCBIfam" id="TIGR03190">
    <property type="entry name" value="benz_CoA_bzdN"/>
    <property type="match status" value="1"/>
</dbReference>
<gene>
    <name evidence="6" type="ORF">EDD73_11357</name>
</gene>
<sequence>MKQFQSWYENHHQYCKDWKARTGGKIVGYMCTYVPEEILYAAGILPTRVLGSHEPHDVTEPHIFGMYCPFCRDVLAQGLKKRYDYIDGLTISQSCLHIRQAFTSWQMHLPLEWSYYLPMPHHVQSPRAVPFLREELVSFKKSVEEWTGKEITDEALDHAIDVYNTNRRLMRQIYELRKAENPPITGLEAMYMVVSSQFVDKADHNKELERVLQNIDGRLADREVGTRLMIIGSENDDVAFMSMAESVGATFVTDDHCTGSRYFWNEAPQDADRLNALAIRYVERPRCPTKDWPERSRIPHLLSMAKEWGVEGVILIQQKFCDPHELDIPAIKKAFEEIDIPTLFLEFDVTTPVGPFRIRVEAFLEMIRGEDLF</sequence>
<organism evidence="6 7">
    <name type="scientific">Heliophilum fasciatum</name>
    <dbReference type="NCBI Taxonomy" id="35700"/>
    <lineage>
        <taxon>Bacteria</taxon>
        <taxon>Bacillati</taxon>
        <taxon>Bacillota</taxon>
        <taxon>Clostridia</taxon>
        <taxon>Eubacteriales</taxon>
        <taxon>Heliobacteriaceae</taxon>
        <taxon>Heliophilum</taxon>
    </lineage>
</organism>
<keyword evidence="4" id="KW-0408">Iron</keyword>
<dbReference type="Pfam" id="PF06050">
    <property type="entry name" value="HGD-D"/>
    <property type="match status" value="1"/>
</dbReference>
<dbReference type="InterPro" id="IPR017603">
    <property type="entry name" value="Benzoyl-CoA_Rdtase_bzd_nsu"/>
</dbReference>
<dbReference type="Gene3D" id="3.40.50.11890">
    <property type="match status" value="1"/>
</dbReference>
<evidence type="ECO:0000313" key="7">
    <source>
        <dbReference type="Proteomes" id="UP000294813"/>
    </source>
</evidence>
<dbReference type="InterPro" id="IPR010327">
    <property type="entry name" value="FldB/FldC_alpha/beta"/>
</dbReference>
<keyword evidence="7" id="KW-1185">Reference proteome</keyword>
<evidence type="ECO:0000313" key="6">
    <source>
        <dbReference type="EMBL" id="TCP64007.1"/>
    </source>
</evidence>
<evidence type="ECO:0000256" key="5">
    <source>
        <dbReference type="ARBA" id="ARBA00023014"/>
    </source>
</evidence>
<comment type="caution">
    <text evidence="6">The sequence shown here is derived from an EMBL/GenBank/DDBJ whole genome shotgun (WGS) entry which is preliminary data.</text>
</comment>